<dbReference type="InterPro" id="IPR000700">
    <property type="entry name" value="PAS-assoc_C"/>
</dbReference>
<feature type="domain" description="PAC" evidence="10">
    <location>
        <begin position="204"/>
        <end position="262"/>
    </location>
</feature>
<dbReference type="SUPFAM" id="SSF47384">
    <property type="entry name" value="Homodimeric domain of signal transducing histidine kinase"/>
    <property type="match status" value="1"/>
</dbReference>
<keyword evidence="7" id="KW-0175">Coiled coil</keyword>
<reference evidence="11 12" key="1">
    <citation type="journal article" date="2019" name="Nat. Commun.">
        <title>A new type of DNA phosphorothioation-based antiviral system in archaea.</title>
        <authorList>
            <person name="Xiong L."/>
            <person name="Liu S."/>
            <person name="Chen S."/>
            <person name="Xiao Y."/>
            <person name="Zhu B."/>
            <person name="Gao Y."/>
            <person name="Zhang Y."/>
            <person name="Chen B."/>
            <person name="Luo J."/>
            <person name="Deng Z."/>
            <person name="Chen X."/>
            <person name="Wang L."/>
            <person name="Chen S."/>
        </authorList>
    </citation>
    <scope>NUCLEOTIDE SEQUENCE [LARGE SCALE GENOMIC DNA]</scope>
    <source>
        <strain evidence="11 12">CBA1105</strain>
    </source>
</reference>
<dbReference type="PANTHER" id="PTHR43711">
    <property type="entry name" value="TWO-COMPONENT HISTIDINE KINASE"/>
    <property type="match status" value="1"/>
</dbReference>
<dbReference type="CDD" id="cd00082">
    <property type="entry name" value="HisKA"/>
    <property type="match status" value="1"/>
</dbReference>
<feature type="domain" description="PAS" evidence="9">
    <location>
        <begin position="136"/>
        <end position="206"/>
    </location>
</feature>
<dbReference type="KEGG" id="hsn:DV733_04080"/>
<dbReference type="Pfam" id="PF02518">
    <property type="entry name" value="HATPase_c"/>
    <property type="match status" value="1"/>
</dbReference>
<accession>A0A4D6H9X1</accession>
<keyword evidence="12" id="KW-1185">Reference proteome</keyword>
<dbReference type="InterPro" id="IPR004358">
    <property type="entry name" value="Sig_transdc_His_kin-like_C"/>
</dbReference>
<feature type="domain" description="Histidine kinase" evidence="8">
    <location>
        <begin position="417"/>
        <end position="612"/>
    </location>
</feature>
<dbReference type="Pfam" id="PF08448">
    <property type="entry name" value="PAS_4"/>
    <property type="match status" value="1"/>
</dbReference>
<dbReference type="SMART" id="SM00388">
    <property type="entry name" value="HisKA"/>
    <property type="match status" value="1"/>
</dbReference>
<keyword evidence="4" id="KW-0808">Transferase</keyword>
<dbReference type="InterPro" id="IPR003594">
    <property type="entry name" value="HATPase_dom"/>
</dbReference>
<evidence type="ECO:0000313" key="12">
    <source>
        <dbReference type="Proteomes" id="UP000296706"/>
    </source>
</evidence>
<dbReference type="InterPro" id="IPR036890">
    <property type="entry name" value="HATPase_C_sf"/>
</dbReference>
<dbReference type="PROSITE" id="PS50109">
    <property type="entry name" value="HIS_KIN"/>
    <property type="match status" value="1"/>
</dbReference>
<name>A0A4D6H9X1_9EURY</name>
<dbReference type="GO" id="GO:0000155">
    <property type="term" value="F:phosphorelay sensor kinase activity"/>
    <property type="evidence" value="ECO:0007669"/>
    <property type="project" value="InterPro"/>
</dbReference>
<dbReference type="EMBL" id="CP031310">
    <property type="protein sequence ID" value="QCC50465.1"/>
    <property type="molecule type" value="Genomic_DNA"/>
</dbReference>
<dbReference type="GeneID" id="39847015"/>
<evidence type="ECO:0000259" key="9">
    <source>
        <dbReference type="PROSITE" id="PS50112"/>
    </source>
</evidence>
<dbReference type="InterPro" id="IPR003661">
    <property type="entry name" value="HisK_dim/P_dom"/>
</dbReference>
<proteinExistence type="predicted"/>
<comment type="catalytic activity">
    <reaction evidence="1">
        <text>ATP + protein L-histidine = ADP + protein N-phospho-L-histidine.</text>
        <dbReference type="EC" id="2.7.13.3"/>
    </reaction>
</comment>
<evidence type="ECO:0000256" key="7">
    <source>
        <dbReference type="SAM" id="Coils"/>
    </source>
</evidence>
<dbReference type="CDD" id="cd00130">
    <property type="entry name" value="PAS"/>
    <property type="match status" value="1"/>
</dbReference>
<dbReference type="SUPFAM" id="SSF55785">
    <property type="entry name" value="PYP-like sensor domain (PAS domain)"/>
    <property type="match status" value="1"/>
</dbReference>
<dbReference type="Pfam" id="PF00512">
    <property type="entry name" value="HisKA"/>
    <property type="match status" value="1"/>
</dbReference>
<evidence type="ECO:0000256" key="1">
    <source>
        <dbReference type="ARBA" id="ARBA00000085"/>
    </source>
</evidence>
<feature type="coiled-coil region" evidence="7">
    <location>
        <begin position="381"/>
        <end position="417"/>
    </location>
</feature>
<dbReference type="Gene3D" id="1.10.287.130">
    <property type="match status" value="1"/>
</dbReference>
<dbReference type="SMART" id="SM00387">
    <property type="entry name" value="HATPase_c"/>
    <property type="match status" value="1"/>
</dbReference>
<gene>
    <name evidence="11" type="ORF">DV733_04080</name>
</gene>
<keyword evidence="3" id="KW-0597">Phosphoprotein</keyword>
<dbReference type="RefSeq" id="WP_049993912.1">
    <property type="nucleotide sequence ID" value="NZ_CP031310.1"/>
</dbReference>
<evidence type="ECO:0000256" key="2">
    <source>
        <dbReference type="ARBA" id="ARBA00012438"/>
    </source>
</evidence>
<dbReference type="InterPro" id="IPR036097">
    <property type="entry name" value="HisK_dim/P_sf"/>
</dbReference>
<dbReference type="Proteomes" id="UP000296706">
    <property type="component" value="Chromosome"/>
</dbReference>
<dbReference type="InterPro" id="IPR000014">
    <property type="entry name" value="PAS"/>
</dbReference>
<protein>
    <recommendedName>
        <fullName evidence="2">histidine kinase</fullName>
        <ecNumber evidence="2">2.7.13.3</ecNumber>
    </recommendedName>
</protein>
<dbReference type="InterPro" id="IPR050736">
    <property type="entry name" value="Sensor_HK_Regulatory"/>
</dbReference>
<dbReference type="OrthoDB" id="8127at2157"/>
<evidence type="ECO:0000256" key="3">
    <source>
        <dbReference type="ARBA" id="ARBA00022553"/>
    </source>
</evidence>
<dbReference type="PROSITE" id="PS50113">
    <property type="entry name" value="PAC"/>
    <property type="match status" value="1"/>
</dbReference>
<dbReference type="PROSITE" id="PS50112">
    <property type="entry name" value="PAS"/>
    <property type="match status" value="1"/>
</dbReference>
<dbReference type="NCBIfam" id="TIGR00229">
    <property type="entry name" value="sensory_box"/>
    <property type="match status" value="1"/>
</dbReference>
<dbReference type="InterPro" id="IPR035965">
    <property type="entry name" value="PAS-like_dom_sf"/>
</dbReference>
<evidence type="ECO:0000256" key="6">
    <source>
        <dbReference type="ARBA" id="ARBA00023012"/>
    </source>
</evidence>
<dbReference type="STRING" id="1457250.GCA_000755225_03116"/>
<evidence type="ECO:0000259" key="10">
    <source>
        <dbReference type="PROSITE" id="PS50113"/>
    </source>
</evidence>
<organism evidence="11 12">
    <name type="scientific">Halapricum salinum</name>
    <dbReference type="NCBI Taxonomy" id="1457250"/>
    <lineage>
        <taxon>Archaea</taxon>
        <taxon>Methanobacteriati</taxon>
        <taxon>Methanobacteriota</taxon>
        <taxon>Stenosarchaea group</taxon>
        <taxon>Halobacteria</taxon>
        <taxon>Halobacteriales</taxon>
        <taxon>Haloarculaceae</taxon>
        <taxon>Halapricum</taxon>
    </lineage>
</organism>
<evidence type="ECO:0000313" key="11">
    <source>
        <dbReference type="EMBL" id="QCC50465.1"/>
    </source>
</evidence>
<dbReference type="PRINTS" id="PR00344">
    <property type="entry name" value="BCTRLSENSOR"/>
</dbReference>
<dbReference type="AlphaFoldDB" id="A0A4D6H9X1"/>
<keyword evidence="5 11" id="KW-0418">Kinase</keyword>
<dbReference type="CDD" id="cd00075">
    <property type="entry name" value="HATPase"/>
    <property type="match status" value="1"/>
</dbReference>
<sequence length="622" mass="68232">MGVEPSVESLSIVFVDEDGRLSSVASVLAELDYPVETTTVEDLVAAADGAFDLAIVLDAPPLNDADEGVDGVENYLDATERLSVPVAIYSIDCDHACLKRAIDAGATVVSTTPDRAELIYRQFRHAAGMETHFQSDPDLLNSLLEYYPHHIFLKDDAGRFEAMSAATAREYGFDREELVGLTDYEVLDPQTARETYEEEQALMDSGEPTVNRIDHWIDEKGRPRWMSITKAPRYDEDGEPIGIVGSSRDVTEEKRQEQMVREVHEASRELVRAESRADIGRVARNLTADIPVFSHIQMALRSDGVLQGVPEESAAADGDLFEQYERYYTRAFEMGDPQYVTAAETNGKSTADDLTAAILPLGEHGALGLSADADVFTDFGIDLAHILASNVEAALDRAERERELERQNERLEEFASIVSHDLRNPLNVASAAAELVDEETESDNVVRIKNALERMDRLIEALLTLARKGKVVGETEFVSVGAAARDAWQVVKSPEATLDVDSSGVVAADRNRLVELFENLFRNAIEHGRSDVTVRVGVRDAGDGFYVSDDGPGVDPEIREQIFEMGYSEDADGTGYGLYIVSTIAEAHGWTIEAGESDEGGARFDVTGAAIESLEESAERNR</sequence>
<dbReference type="Gene3D" id="3.30.450.20">
    <property type="entry name" value="PAS domain"/>
    <property type="match status" value="1"/>
</dbReference>
<evidence type="ECO:0000256" key="4">
    <source>
        <dbReference type="ARBA" id="ARBA00022679"/>
    </source>
</evidence>
<evidence type="ECO:0000259" key="8">
    <source>
        <dbReference type="PROSITE" id="PS50109"/>
    </source>
</evidence>
<keyword evidence="6" id="KW-0902">Two-component regulatory system</keyword>
<dbReference type="InterPro" id="IPR005467">
    <property type="entry name" value="His_kinase_dom"/>
</dbReference>
<dbReference type="Gene3D" id="3.30.565.10">
    <property type="entry name" value="Histidine kinase-like ATPase, C-terminal domain"/>
    <property type="match status" value="1"/>
</dbReference>
<dbReference type="PANTHER" id="PTHR43711:SF1">
    <property type="entry name" value="HISTIDINE KINASE 1"/>
    <property type="match status" value="1"/>
</dbReference>
<dbReference type="InterPro" id="IPR013656">
    <property type="entry name" value="PAS_4"/>
</dbReference>
<dbReference type="SUPFAM" id="SSF55874">
    <property type="entry name" value="ATPase domain of HSP90 chaperone/DNA topoisomerase II/histidine kinase"/>
    <property type="match status" value="1"/>
</dbReference>
<dbReference type="EC" id="2.7.13.3" evidence="2"/>
<evidence type="ECO:0000256" key="5">
    <source>
        <dbReference type="ARBA" id="ARBA00022777"/>
    </source>
</evidence>